<evidence type="ECO:0000259" key="3">
    <source>
        <dbReference type="Pfam" id="PF01551"/>
    </source>
</evidence>
<dbReference type="GO" id="GO:0004222">
    <property type="term" value="F:metalloendopeptidase activity"/>
    <property type="evidence" value="ECO:0007669"/>
    <property type="project" value="TreeGrafter"/>
</dbReference>
<dbReference type="InterPro" id="IPR050570">
    <property type="entry name" value="Cell_wall_metabolism_enzyme"/>
</dbReference>
<keyword evidence="2" id="KW-1133">Transmembrane helix</keyword>
<gene>
    <name evidence="4" type="primary">spoIVFA</name>
    <name evidence="4" type="ORF">NEOCIP111885_01634</name>
</gene>
<evidence type="ECO:0000313" key="5">
    <source>
        <dbReference type="Proteomes" id="UP000789845"/>
    </source>
</evidence>
<sequence>MSRADEIRKRIAKRKRTREQTPTRTPLWATDEERYGFEKISSFEAGPDEGTHPLFNKELFVFKILASVCLVLIVGILFKNENPTFQKARDVVNNTMETDFQFAAVSDWYETKFGKPLALLPFLEDEPKPNDTLDETQYALPASGRIIEDFSQNGQGIMIETNKDAAVNALQEGMVRFAGVKEGIGKTVVVQHTDKSETWYGNLATIEVRLYDFIAKDTKLGVASSTEDQTHSSFYLAVKKDNDFIDPRQVIRFE</sequence>
<dbReference type="Gene3D" id="2.70.70.10">
    <property type="entry name" value="Glucose Permease (Domain IIA)"/>
    <property type="match status" value="1"/>
</dbReference>
<reference evidence="4" key="1">
    <citation type="submission" date="2021-10" db="EMBL/GenBank/DDBJ databases">
        <authorList>
            <person name="Criscuolo A."/>
        </authorList>
    </citation>
    <scope>NUCLEOTIDE SEQUENCE</scope>
    <source>
        <strain evidence="4">CIP111885</strain>
    </source>
</reference>
<feature type="domain" description="M23ase beta-sheet core" evidence="3">
    <location>
        <begin position="155"/>
        <end position="247"/>
    </location>
</feature>
<proteinExistence type="predicted"/>
<feature type="transmembrane region" description="Helical" evidence="2">
    <location>
        <begin position="60"/>
        <end position="78"/>
    </location>
</feature>
<evidence type="ECO:0000256" key="1">
    <source>
        <dbReference type="SAM" id="MobiDB-lite"/>
    </source>
</evidence>
<evidence type="ECO:0000256" key="2">
    <source>
        <dbReference type="SAM" id="Phobius"/>
    </source>
</evidence>
<dbReference type="SUPFAM" id="SSF51261">
    <property type="entry name" value="Duplicated hybrid motif"/>
    <property type="match status" value="1"/>
</dbReference>
<dbReference type="Pfam" id="PF01551">
    <property type="entry name" value="Peptidase_M23"/>
    <property type="match status" value="1"/>
</dbReference>
<organism evidence="4 5">
    <name type="scientific">Pseudoneobacillus rhizosphaerae</name>
    <dbReference type="NCBI Taxonomy" id="2880968"/>
    <lineage>
        <taxon>Bacteria</taxon>
        <taxon>Bacillati</taxon>
        <taxon>Bacillota</taxon>
        <taxon>Bacilli</taxon>
        <taxon>Bacillales</taxon>
        <taxon>Bacillaceae</taxon>
        <taxon>Pseudoneobacillus</taxon>
    </lineage>
</organism>
<dbReference type="PANTHER" id="PTHR21666:SF274">
    <property type="entry name" value="STAGE IV SPORULATION PROTEIN FA"/>
    <property type="match status" value="1"/>
</dbReference>
<dbReference type="InterPro" id="IPR016047">
    <property type="entry name" value="M23ase_b-sheet_dom"/>
</dbReference>
<comment type="caution">
    <text evidence="4">The sequence shown here is derived from an EMBL/GenBank/DDBJ whole genome shotgun (WGS) entry which is preliminary data.</text>
</comment>
<dbReference type="AlphaFoldDB" id="A0A9C7G9B4"/>
<keyword evidence="2" id="KW-0472">Membrane</keyword>
<accession>A0A9C7G9B4</accession>
<dbReference type="Proteomes" id="UP000789845">
    <property type="component" value="Unassembled WGS sequence"/>
</dbReference>
<keyword evidence="5" id="KW-1185">Reference proteome</keyword>
<dbReference type="PANTHER" id="PTHR21666">
    <property type="entry name" value="PEPTIDASE-RELATED"/>
    <property type="match status" value="1"/>
</dbReference>
<evidence type="ECO:0000313" key="4">
    <source>
        <dbReference type="EMBL" id="CAG9607942.1"/>
    </source>
</evidence>
<name>A0A9C7G9B4_9BACI</name>
<dbReference type="InterPro" id="IPR011055">
    <property type="entry name" value="Dup_hybrid_motif"/>
</dbReference>
<feature type="region of interest" description="Disordered" evidence="1">
    <location>
        <begin position="1"/>
        <end position="23"/>
    </location>
</feature>
<keyword evidence="2" id="KW-0812">Transmembrane</keyword>
<dbReference type="RefSeq" id="WP_230496200.1">
    <property type="nucleotide sequence ID" value="NZ_CAKJTG010000008.1"/>
</dbReference>
<dbReference type="CDD" id="cd12797">
    <property type="entry name" value="M23_peptidase"/>
    <property type="match status" value="1"/>
</dbReference>
<dbReference type="EMBL" id="CAKJTG010000008">
    <property type="protein sequence ID" value="CAG9607942.1"/>
    <property type="molecule type" value="Genomic_DNA"/>
</dbReference>
<protein>
    <submittedName>
        <fullName evidence="4">Stage IV sporulation protein FA</fullName>
    </submittedName>
</protein>